<accession>A0A935C574</accession>
<gene>
    <name evidence="2" type="ORF">JKA74_01280</name>
</gene>
<proteinExistence type="predicted"/>
<dbReference type="AlphaFoldDB" id="A0A935C574"/>
<organism evidence="2 3">
    <name type="scientific">Marivirga aurantiaca</name>
    <dbReference type="NCBI Taxonomy" id="2802615"/>
    <lineage>
        <taxon>Bacteria</taxon>
        <taxon>Pseudomonadati</taxon>
        <taxon>Bacteroidota</taxon>
        <taxon>Cytophagia</taxon>
        <taxon>Cytophagales</taxon>
        <taxon>Marivirgaceae</taxon>
        <taxon>Marivirga</taxon>
    </lineage>
</organism>
<dbReference type="RefSeq" id="WP_201429338.1">
    <property type="nucleotide sequence ID" value="NZ_JAEQBW010000001.1"/>
</dbReference>
<protein>
    <submittedName>
        <fullName evidence="2">Uncharacterized protein</fullName>
    </submittedName>
</protein>
<sequence>MKNLKHLFQWIILACITTMMACNNEDDGTAVIPDDPTIEAPSKEDFSIMREDALNGIRQSASFNAGEGISFTSENGVVLNINADCLTLDDDNVTGEVELEFIELFDRGTMLSTNKPTMGITPEGGRSLLISGGEFYINATQNGQSLELSCGNMQLIVPADLSGGADQEMTLWSGIIDDDGNLAWEEDKFEDNPDGVGGDRLFVEGDQYFAFVGDFGWTNVDRFHSDPRPKTTVQVEVPEGYDAENSAVYLSYDGEGNALAQLDTYDLNTGIFSEHYGMIPIGLEMHIIFITEEDGQWKYAIKGVVVEEDDIYTFTLDETTTGSEQDLNNAINALP</sequence>
<dbReference type="EMBL" id="JAEQBW010000001">
    <property type="protein sequence ID" value="MBK6263650.1"/>
    <property type="molecule type" value="Genomic_DNA"/>
</dbReference>
<dbReference type="PROSITE" id="PS51257">
    <property type="entry name" value="PROKAR_LIPOPROTEIN"/>
    <property type="match status" value="1"/>
</dbReference>
<reference evidence="2" key="1">
    <citation type="submission" date="2021-01" db="EMBL/GenBank/DDBJ databases">
        <title>Marivirga aurantiaca sp. nov., isolated from intertidal surface sediments.</title>
        <authorList>
            <person name="Zhang M."/>
        </authorList>
    </citation>
    <scope>NUCLEOTIDE SEQUENCE</scope>
    <source>
        <strain evidence="2">S37H4</strain>
    </source>
</reference>
<evidence type="ECO:0000313" key="2">
    <source>
        <dbReference type="EMBL" id="MBK6263650.1"/>
    </source>
</evidence>
<keyword evidence="3" id="KW-1185">Reference proteome</keyword>
<evidence type="ECO:0000256" key="1">
    <source>
        <dbReference type="SAM" id="SignalP"/>
    </source>
</evidence>
<name>A0A935C574_9BACT</name>
<feature type="chain" id="PRO_5037863765" evidence="1">
    <location>
        <begin position="22"/>
        <end position="335"/>
    </location>
</feature>
<evidence type="ECO:0000313" key="3">
    <source>
        <dbReference type="Proteomes" id="UP000611723"/>
    </source>
</evidence>
<feature type="signal peptide" evidence="1">
    <location>
        <begin position="1"/>
        <end position="21"/>
    </location>
</feature>
<dbReference type="Proteomes" id="UP000611723">
    <property type="component" value="Unassembled WGS sequence"/>
</dbReference>
<keyword evidence="1" id="KW-0732">Signal</keyword>
<comment type="caution">
    <text evidence="2">The sequence shown here is derived from an EMBL/GenBank/DDBJ whole genome shotgun (WGS) entry which is preliminary data.</text>
</comment>